<gene>
    <name evidence="2" type="ORF">SAMN05444336_1011209</name>
</gene>
<accession>A0A1H2U560</accession>
<dbReference type="AlphaFoldDB" id="A0A1H2U560"/>
<dbReference type="EMBL" id="FNMZ01000001">
    <property type="protein sequence ID" value="SDW50729.1"/>
    <property type="molecule type" value="Genomic_DNA"/>
</dbReference>
<dbReference type="Proteomes" id="UP000199118">
    <property type="component" value="Unassembled WGS sequence"/>
</dbReference>
<sequence length="205" mass="22111">MADTRAIMAVGEALSTLLRTAYQPADFAADLEFRTITPRETTAGQIAAGVSFLLYRIVPNGAHRTPAGRFDAQGRRRQSQLPLDLHFLMTVWGQEATLQNAVAGWALRMIEDSPLLSSGLLNAAAPGAFRPEEVVEIGLAELSNEDLLRIWESMGANAAYQLSVPYVARVVRIESLLPEPGTGGVPVQERAPDFGLLTPETALGE</sequence>
<reference evidence="2 3" key="1">
    <citation type="submission" date="2016-10" db="EMBL/GenBank/DDBJ databases">
        <authorList>
            <person name="de Groot N.N."/>
        </authorList>
    </citation>
    <scope>NUCLEOTIDE SEQUENCE [LARGE SCALE GENOMIC DNA]</scope>
    <source>
        <strain evidence="2 3">DSM 17890</strain>
    </source>
</reference>
<protein>
    <recommendedName>
        <fullName evidence="1">Pvc16 N-terminal domain-containing protein</fullName>
    </recommendedName>
</protein>
<name>A0A1H2U560_9RHOB</name>
<evidence type="ECO:0000313" key="2">
    <source>
        <dbReference type="EMBL" id="SDW50729.1"/>
    </source>
</evidence>
<proteinExistence type="predicted"/>
<dbReference type="InterPro" id="IPR025351">
    <property type="entry name" value="Pvc16_N"/>
</dbReference>
<keyword evidence="3" id="KW-1185">Reference proteome</keyword>
<dbReference type="RefSeq" id="WP_176954637.1">
    <property type="nucleotide sequence ID" value="NZ_FNMZ01000001.1"/>
</dbReference>
<dbReference type="STRING" id="356660.SAMN05444336_1011209"/>
<feature type="domain" description="Pvc16 N-terminal" evidence="1">
    <location>
        <begin position="9"/>
        <end position="180"/>
    </location>
</feature>
<organism evidence="2 3">
    <name type="scientific">Albimonas donghaensis</name>
    <dbReference type="NCBI Taxonomy" id="356660"/>
    <lineage>
        <taxon>Bacteria</taxon>
        <taxon>Pseudomonadati</taxon>
        <taxon>Pseudomonadota</taxon>
        <taxon>Alphaproteobacteria</taxon>
        <taxon>Rhodobacterales</taxon>
        <taxon>Paracoccaceae</taxon>
        <taxon>Albimonas</taxon>
    </lineage>
</organism>
<evidence type="ECO:0000259" key="1">
    <source>
        <dbReference type="Pfam" id="PF14065"/>
    </source>
</evidence>
<dbReference type="Pfam" id="PF14065">
    <property type="entry name" value="Pvc16_N"/>
    <property type="match status" value="1"/>
</dbReference>
<evidence type="ECO:0000313" key="3">
    <source>
        <dbReference type="Proteomes" id="UP000199118"/>
    </source>
</evidence>